<evidence type="ECO:0000259" key="8">
    <source>
        <dbReference type="PROSITE" id="PS50059"/>
    </source>
</evidence>
<gene>
    <name evidence="9" type="ORF">FGS76_09005</name>
</gene>
<evidence type="ECO:0000256" key="7">
    <source>
        <dbReference type="SAM" id="SignalP"/>
    </source>
</evidence>
<dbReference type="Pfam" id="PF01346">
    <property type="entry name" value="FKBP_N"/>
    <property type="match status" value="1"/>
</dbReference>
<dbReference type="Proteomes" id="UP000739180">
    <property type="component" value="Unassembled WGS sequence"/>
</dbReference>
<dbReference type="GO" id="GO:0016853">
    <property type="term" value="F:isomerase activity"/>
    <property type="evidence" value="ECO:0007669"/>
    <property type="project" value="UniProtKB-KW"/>
</dbReference>
<evidence type="ECO:0000256" key="1">
    <source>
        <dbReference type="ARBA" id="ARBA00000971"/>
    </source>
</evidence>
<feature type="signal peptide" evidence="7">
    <location>
        <begin position="1"/>
        <end position="23"/>
    </location>
</feature>
<keyword evidence="3 5" id="KW-0697">Rotamase</keyword>
<keyword evidence="10" id="KW-1185">Reference proteome</keyword>
<comment type="similarity">
    <text evidence="2 6">Belongs to the FKBP-type PPIase family.</text>
</comment>
<name>A0ABY2XMI8_9GAMM</name>
<dbReference type="InterPro" id="IPR036944">
    <property type="entry name" value="PPIase_FKBP_N_sf"/>
</dbReference>
<evidence type="ECO:0000256" key="5">
    <source>
        <dbReference type="PROSITE-ProRule" id="PRU00277"/>
    </source>
</evidence>
<proteinExistence type="inferred from homology"/>
<evidence type="ECO:0000256" key="6">
    <source>
        <dbReference type="RuleBase" id="RU003915"/>
    </source>
</evidence>
<feature type="chain" id="PRO_5045857142" description="Peptidyl-prolyl cis-trans isomerase" evidence="7">
    <location>
        <begin position="24"/>
        <end position="239"/>
    </location>
</feature>
<dbReference type="PROSITE" id="PS51257">
    <property type="entry name" value="PROKAR_LIPOPROTEIN"/>
    <property type="match status" value="1"/>
</dbReference>
<dbReference type="RefSeq" id="WP_138772303.1">
    <property type="nucleotide sequence ID" value="NZ_JBHSSX010000065.1"/>
</dbReference>
<dbReference type="InterPro" id="IPR046357">
    <property type="entry name" value="PPIase_dom_sf"/>
</dbReference>
<comment type="catalytic activity">
    <reaction evidence="1 5 6">
        <text>[protein]-peptidylproline (omega=180) = [protein]-peptidylproline (omega=0)</text>
        <dbReference type="Rhea" id="RHEA:16237"/>
        <dbReference type="Rhea" id="RHEA-COMP:10747"/>
        <dbReference type="Rhea" id="RHEA-COMP:10748"/>
        <dbReference type="ChEBI" id="CHEBI:83833"/>
        <dbReference type="ChEBI" id="CHEBI:83834"/>
        <dbReference type="EC" id="5.2.1.8"/>
    </reaction>
</comment>
<dbReference type="InterPro" id="IPR001179">
    <property type="entry name" value="PPIase_FKBP_dom"/>
</dbReference>
<evidence type="ECO:0000313" key="9">
    <source>
        <dbReference type="EMBL" id="TMW12902.1"/>
    </source>
</evidence>
<evidence type="ECO:0000256" key="2">
    <source>
        <dbReference type="ARBA" id="ARBA00006577"/>
    </source>
</evidence>
<dbReference type="PROSITE" id="PS50059">
    <property type="entry name" value="FKBP_PPIASE"/>
    <property type="match status" value="1"/>
</dbReference>
<dbReference type="Gene3D" id="3.10.50.40">
    <property type="match status" value="1"/>
</dbReference>
<feature type="domain" description="PPIase FKBP-type" evidence="8">
    <location>
        <begin position="150"/>
        <end position="236"/>
    </location>
</feature>
<dbReference type="PANTHER" id="PTHR43811">
    <property type="entry name" value="FKBP-TYPE PEPTIDYL-PROLYL CIS-TRANS ISOMERASE FKPA"/>
    <property type="match status" value="1"/>
</dbReference>
<keyword evidence="4 5" id="KW-0413">Isomerase</keyword>
<dbReference type="EMBL" id="VCQT01000028">
    <property type="protein sequence ID" value="TMW12902.1"/>
    <property type="molecule type" value="Genomic_DNA"/>
</dbReference>
<protein>
    <recommendedName>
        <fullName evidence="6">Peptidyl-prolyl cis-trans isomerase</fullName>
        <ecNumber evidence="6">5.2.1.8</ecNumber>
    </recommendedName>
</protein>
<sequence length="239" mass="25991">MRTLTLGALSLVFLAGCSHNPTATGTAPELETTQQKASYAAGMFLGGQLENSLAQNDLDTDLFLLALQDKLKGNELLLDEETASEASGAYQKEVTARQEELKRKAIERNAAAGRAFLEKNKQRPGVKTMESGLQYEVLKASEGGASPKPGDAVRVNYAGVLIDGSFVESTLARGEPVRMNMGVLIPGWQQALLHMKEGDKWRIFLPPELAYGEQGRGQEVPPQSTLIYELELVEVIDRS</sequence>
<keyword evidence="7" id="KW-0732">Signal</keyword>
<dbReference type="SUPFAM" id="SSF54534">
    <property type="entry name" value="FKBP-like"/>
    <property type="match status" value="1"/>
</dbReference>
<comment type="caution">
    <text evidence="9">The sequence shown here is derived from an EMBL/GenBank/DDBJ whole genome shotgun (WGS) entry which is preliminary data.</text>
</comment>
<evidence type="ECO:0000313" key="10">
    <source>
        <dbReference type="Proteomes" id="UP000739180"/>
    </source>
</evidence>
<reference evidence="9 10" key="1">
    <citation type="submission" date="2019-05" db="EMBL/GenBank/DDBJ databases">
        <title>Genome of Alcanivorax gelatiniphagus, an oil degrading marine bacteria.</title>
        <authorList>
            <person name="Kwon K.K."/>
        </authorList>
    </citation>
    <scope>NUCLEOTIDE SEQUENCE [LARGE SCALE GENOMIC DNA]</scope>
    <source>
        <strain evidence="9 10">MEBiC 08158</strain>
    </source>
</reference>
<evidence type="ECO:0000256" key="4">
    <source>
        <dbReference type="ARBA" id="ARBA00023235"/>
    </source>
</evidence>
<dbReference type="EC" id="5.2.1.8" evidence="6"/>
<accession>A0ABY2XMI8</accession>
<dbReference type="Pfam" id="PF00254">
    <property type="entry name" value="FKBP_C"/>
    <property type="match status" value="1"/>
</dbReference>
<dbReference type="PANTHER" id="PTHR43811:SF19">
    <property type="entry name" value="39 KDA FK506-BINDING NUCLEAR PROTEIN"/>
    <property type="match status" value="1"/>
</dbReference>
<evidence type="ECO:0000256" key="3">
    <source>
        <dbReference type="ARBA" id="ARBA00023110"/>
    </source>
</evidence>
<organism evidence="9 10">
    <name type="scientific">Alloalcanivorax gelatiniphagus</name>
    <dbReference type="NCBI Taxonomy" id="1194167"/>
    <lineage>
        <taxon>Bacteria</taxon>
        <taxon>Pseudomonadati</taxon>
        <taxon>Pseudomonadota</taxon>
        <taxon>Gammaproteobacteria</taxon>
        <taxon>Oceanospirillales</taxon>
        <taxon>Alcanivoracaceae</taxon>
        <taxon>Alloalcanivorax</taxon>
    </lineage>
</organism>
<dbReference type="Gene3D" id="1.10.287.460">
    <property type="entry name" value="Peptidyl-prolyl cis-trans isomerase, FKBP-type, N-terminal domain"/>
    <property type="match status" value="1"/>
</dbReference>
<dbReference type="InterPro" id="IPR000774">
    <property type="entry name" value="PPIase_FKBP_N"/>
</dbReference>